<feature type="compositionally biased region" description="Basic residues" evidence="10">
    <location>
        <begin position="97"/>
        <end position="107"/>
    </location>
</feature>
<evidence type="ECO:0000256" key="3">
    <source>
        <dbReference type="ARBA" id="ARBA00022723"/>
    </source>
</evidence>
<dbReference type="Pfam" id="PF00249">
    <property type="entry name" value="Myb_DNA-binding"/>
    <property type="match status" value="1"/>
</dbReference>
<evidence type="ECO:0000256" key="6">
    <source>
        <dbReference type="ARBA" id="ARBA00023015"/>
    </source>
</evidence>
<feature type="compositionally biased region" description="Acidic residues" evidence="10">
    <location>
        <begin position="1"/>
        <end position="19"/>
    </location>
</feature>
<dbReference type="GO" id="GO:0006357">
    <property type="term" value="P:regulation of transcription by RNA polymerase II"/>
    <property type="evidence" value="ECO:0007669"/>
    <property type="project" value="TreeGrafter"/>
</dbReference>
<gene>
    <name evidence="13" type="primary">Acey_s0393.g592</name>
    <name evidence="13" type="ORF">Y032_0393g592</name>
</gene>
<sequence length="331" mass="38456">MSSDPKEEEVDESILDEPVEGANLAADEEIDESILDHEMEIDAPSNPPSELHSDAHSEGSPPHSSHEIKEETSNDAQHTDTDEKPKQVSGESTPKKTPTKRARRSRARRNETDDEIDDDEKDEDMESDHKAMLSSADRKINVGDDFQARVEESQKDDQMLPQLSEEEREREYVMWRPPGDLDEAKLMDYCEDAIGVYKLTYDRALYILQKSNFDFDVAREKVKKRRLITEEWCEDDRTLFKQAFHMFGKRFDKIRQTMPHRSMASIIQFYYNTKKDTDYKSLFDSRIADDSDEEEGKTESRLFNDWRPHDFGEREAVDVPAACKDTTLLFP</sequence>
<feature type="domain" description="ELM2" evidence="11">
    <location>
        <begin position="138"/>
        <end position="226"/>
    </location>
</feature>
<keyword evidence="6" id="KW-0805">Transcription regulation</keyword>
<feature type="compositionally biased region" description="Basic and acidic residues" evidence="10">
    <location>
        <begin position="127"/>
        <end position="140"/>
    </location>
</feature>
<name>A0A016RRY2_9BILA</name>
<feature type="compositionally biased region" description="Basic and acidic residues" evidence="10">
    <location>
        <begin position="64"/>
        <end position="86"/>
    </location>
</feature>
<keyword evidence="2" id="KW-0678">Repressor</keyword>
<dbReference type="InterPro" id="IPR000949">
    <property type="entry name" value="ELM2_dom"/>
</dbReference>
<organism evidence="13 14">
    <name type="scientific">Ancylostoma ceylanicum</name>
    <dbReference type="NCBI Taxonomy" id="53326"/>
    <lineage>
        <taxon>Eukaryota</taxon>
        <taxon>Metazoa</taxon>
        <taxon>Ecdysozoa</taxon>
        <taxon>Nematoda</taxon>
        <taxon>Chromadorea</taxon>
        <taxon>Rhabditida</taxon>
        <taxon>Rhabditina</taxon>
        <taxon>Rhabditomorpha</taxon>
        <taxon>Strongyloidea</taxon>
        <taxon>Ancylostomatidae</taxon>
        <taxon>Ancylostomatinae</taxon>
        <taxon>Ancylostoma</taxon>
    </lineage>
</organism>
<evidence type="ECO:0000259" key="11">
    <source>
        <dbReference type="PROSITE" id="PS51156"/>
    </source>
</evidence>
<feature type="compositionally biased region" description="Acidic residues" evidence="10">
    <location>
        <begin position="112"/>
        <end position="126"/>
    </location>
</feature>
<keyword evidence="7" id="KW-0238">DNA-binding</keyword>
<dbReference type="AlphaFoldDB" id="A0A016RRY2"/>
<evidence type="ECO:0000313" key="14">
    <source>
        <dbReference type="Proteomes" id="UP000024635"/>
    </source>
</evidence>
<keyword evidence="9" id="KW-0539">Nucleus</keyword>
<reference evidence="14" key="1">
    <citation type="journal article" date="2015" name="Nat. Genet.">
        <title>The genome and transcriptome of the zoonotic hookworm Ancylostoma ceylanicum identify infection-specific gene families.</title>
        <authorList>
            <person name="Schwarz E.M."/>
            <person name="Hu Y."/>
            <person name="Antoshechkin I."/>
            <person name="Miller M.M."/>
            <person name="Sternberg P.W."/>
            <person name="Aroian R.V."/>
        </authorList>
    </citation>
    <scope>NUCLEOTIDE SEQUENCE</scope>
    <source>
        <strain evidence="14">HY135</strain>
    </source>
</reference>
<dbReference type="PROSITE" id="PS51293">
    <property type="entry name" value="SANT"/>
    <property type="match status" value="1"/>
</dbReference>
<dbReference type="InterPro" id="IPR017884">
    <property type="entry name" value="SANT_dom"/>
</dbReference>
<dbReference type="Gene3D" id="1.10.10.60">
    <property type="entry name" value="Homeodomain-like"/>
    <property type="match status" value="1"/>
</dbReference>
<dbReference type="SUPFAM" id="SSF46689">
    <property type="entry name" value="Homeodomain-like"/>
    <property type="match status" value="1"/>
</dbReference>
<evidence type="ECO:0000256" key="5">
    <source>
        <dbReference type="ARBA" id="ARBA00022833"/>
    </source>
</evidence>
<protein>
    <recommendedName>
        <fullName evidence="15">Myb-like DNA-binding domain protein</fullName>
    </recommendedName>
</protein>
<dbReference type="GO" id="GO:0005667">
    <property type="term" value="C:transcription regulator complex"/>
    <property type="evidence" value="ECO:0007669"/>
    <property type="project" value="TreeGrafter"/>
</dbReference>
<dbReference type="InterPro" id="IPR001005">
    <property type="entry name" value="SANT/Myb"/>
</dbReference>
<evidence type="ECO:0000256" key="10">
    <source>
        <dbReference type="SAM" id="MobiDB-lite"/>
    </source>
</evidence>
<dbReference type="EMBL" id="JARK01001729">
    <property type="protein sequence ID" value="EYB81053.1"/>
    <property type="molecule type" value="Genomic_DNA"/>
</dbReference>
<feature type="domain" description="SANT" evidence="12">
    <location>
        <begin position="227"/>
        <end position="278"/>
    </location>
</feature>
<evidence type="ECO:0000256" key="1">
    <source>
        <dbReference type="ARBA" id="ARBA00004123"/>
    </source>
</evidence>
<evidence type="ECO:0000256" key="2">
    <source>
        <dbReference type="ARBA" id="ARBA00022491"/>
    </source>
</evidence>
<dbReference type="GO" id="GO:0003677">
    <property type="term" value="F:DNA binding"/>
    <property type="evidence" value="ECO:0007669"/>
    <property type="project" value="UniProtKB-KW"/>
</dbReference>
<dbReference type="OrthoDB" id="10064338at2759"/>
<dbReference type="PROSITE" id="PS51156">
    <property type="entry name" value="ELM2"/>
    <property type="match status" value="1"/>
</dbReference>
<dbReference type="Proteomes" id="UP000024635">
    <property type="component" value="Unassembled WGS sequence"/>
</dbReference>
<evidence type="ECO:0008006" key="15">
    <source>
        <dbReference type="Google" id="ProtNLM"/>
    </source>
</evidence>
<dbReference type="FunFam" id="1.10.10.60:FF:000012">
    <property type="entry name" value="Metastasis-associated 1 family, member 3"/>
    <property type="match status" value="1"/>
</dbReference>
<feature type="region of interest" description="Disordered" evidence="10">
    <location>
        <begin position="151"/>
        <end position="170"/>
    </location>
</feature>
<keyword evidence="8" id="KW-0804">Transcription</keyword>
<feature type="region of interest" description="Disordered" evidence="10">
    <location>
        <begin position="1"/>
        <end position="140"/>
    </location>
</feature>
<dbReference type="InterPro" id="IPR051066">
    <property type="entry name" value="Trans_reg/Corepressor"/>
</dbReference>
<comment type="subcellular location">
    <subcellularLocation>
        <location evidence="1">Nucleus</location>
    </subcellularLocation>
</comment>
<evidence type="ECO:0000256" key="9">
    <source>
        <dbReference type="ARBA" id="ARBA00023242"/>
    </source>
</evidence>
<dbReference type="Pfam" id="PF01448">
    <property type="entry name" value="ELM2"/>
    <property type="match status" value="1"/>
</dbReference>
<keyword evidence="3" id="KW-0479">Metal-binding</keyword>
<dbReference type="PANTHER" id="PTHR16089:SF28">
    <property type="entry name" value="REST COREPRESSOR"/>
    <property type="match status" value="1"/>
</dbReference>
<evidence type="ECO:0000259" key="12">
    <source>
        <dbReference type="PROSITE" id="PS51293"/>
    </source>
</evidence>
<proteinExistence type="predicted"/>
<dbReference type="SMART" id="SM01189">
    <property type="entry name" value="ELM2"/>
    <property type="match status" value="1"/>
</dbReference>
<evidence type="ECO:0000256" key="4">
    <source>
        <dbReference type="ARBA" id="ARBA00022771"/>
    </source>
</evidence>
<evidence type="ECO:0000256" key="7">
    <source>
        <dbReference type="ARBA" id="ARBA00023125"/>
    </source>
</evidence>
<dbReference type="GO" id="GO:0000118">
    <property type="term" value="C:histone deacetylase complex"/>
    <property type="evidence" value="ECO:0007669"/>
    <property type="project" value="TreeGrafter"/>
</dbReference>
<dbReference type="SMART" id="SM00717">
    <property type="entry name" value="SANT"/>
    <property type="match status" value="1"/>
</dbReference>
<keyword evidence="4" id="KW-0863">Zinc-finger</keyword>
<dbReference type="GO" id="GO:0003714">
    <property type="term" value="F:transcription corepressor activity"/>
    <property type="evidence" value="ECO:0007669"/>
    <property type="project" value="TreeGrafter"/>
</dbReference>
<keyword evidence="14" id="KW-1185">Reference proteome</keyword>
<accession>A0A016RRY2</accession>
<evidence type="ECO:0000256" key="8">
    <source>
        <dbReference type="ARBA" id="ARBA00023163"/>
    </source>
</evidence>
<evidence type="ECO:0000313" key="13">
    <source>
        <dbReference type="EMBL" id="EYB81053.1"/>
    </source>
</evidence>
<dbReference type="GO" id="GO:0008270">
    <property type="term" value="F:zinc ion binding"/>
    <property type="evidence" value="ECO:0007669"/>
    <property type="project" value="UniProtKB-KW"/>
</dbReference>
<keyword evidence="5" id="KW-0862">Zinc</keyword>
<dbReference type="InterPro" id="IPR009057">
    <property type="entry name" value="Homeodomain-like_sf"/>
</dbReference>
<dbReference type="Gene3D" id="4.10.1240.50">
    <property type="match status" value="1"/>
</dbReference>
<dbReference type="PANTHER" id="PTHR16089">
    <property type="entry name" value="REST COREPRESSOR COREST PROTEIN-RELATED"/>
    <property type="match status" value="1"/>
</dbReference>
<comment type="caution">
    <text evidence="13">The sequence shown here is derived from an EMBL/GenBank/DDBJ whole genome shotgun (WGS) entry which is preliminary data.</text>
</comment>